<evidence type="ECO:0000313" key="2">
    <source>
        <dbReference type="EMBL" id="GAT44665.1"/>
    </source>
</evidence>
<feature type="compositionally biased region" description="Polar residues" evidence="1">
    <location>
        <begin position="34"/>
        <end position="44"/>
    </location>
</feature>
<reference evidence="2" key="1">
    <citation type="submission" date="2014-09" db="EMBL/GenBank/DDBJ databases">
        <title>Genome sequence of the luminous mushroom Mycena chlorophos for searching fungal bioluminescence genes.</title>
        <authorList>
            <person name="Tanaka Y."/>
            <person name="Kasuga D."/>
            <person name="Oba Y."/>
            <person name="Hase S."/>
            <person name="Sato K."/>
            <person name="Oba Y."/>
            <person name="Sakakibara Y."/>
        </authorList>
    </citation>
    <scope>NUCLEOTIDE SEQUENCE</scope>
</reference>
<proteinExistence type="predicted"/>
<sequence>MSLSVIIDARLLPTSTNEAHGCSSVARFRPKSTLRASPNGNATHLTPPDGVANTRHEFSGSREVPPTPLALHRHPLPFVHTRGRKLTLPGQATRTMELE</sequence>
<keyword evidence="3" id="KW-1185">Reference proteome</keyword>
<dbReference type="Proteomes" id="UP000815677">
    <property type="component" value="Unassembled WGS sequence"/>
</dbReference>
<evidence type="ECO:0000313" key="3">
    <source>
        <dbReference type="Proteomes" id="UP000815677"/>
    </source>
</evidence>
<protein>
    <submittedName>
        <fullName evidence="2">Uncharacterized protein</fullName>
    </submittedName>
</protein>
<organism evidence="2 3">
    <name type="scientific">Mycena chlorophos</name>
    <name type="common">Agaric fungus</name>
    <name type="synonym">Agaricus chlorophos</name>
    <dbReference type="NCBI Taxonomy" id="658473"/>
    <lineage>
        <taxon>Eukaryota</taxon>
        <taxon>Fungi</taxon>
        <taxon>Dikarya</taxon>
        <taxon>Basidiomycota</taxon>
        <taxon>Agaricomycotina</taxon>
        <taxon>Agaricomycetes</taxon>
        <taxon>Agaricomycetidae</taxon>
        <taxon>Agaricales</taxon>
        <taxon>Marasmiineae</taxon>
        <taxon>Mycenaceae</taxon>
        <taxon>Mycena</taxon>
    </lineage>
</organism>
<feature type="region of interest" description="Disordered" evidence="1">
    <location>
        <begin position="32"/>
        <end position="74"/>
    </location>
</feature>
<name>A0ABQ0L0L7_MYCCL</name>
<dbReference type="EMBL" id="DF839969">
    <property type="protein sequence ID" value="GAT44665.1"/>
    <property type="molecule type" value="Genomic_DNA"/>
</dbReference>
<accession>A0ABQ0L0L7</accession>
<gene>
    <name evidence="2" type="ORF">MCHLO_02280</name>
</gene>
<evidence type="ECO:0000256" key="1">
    <source>
        <dbReference type="SAM" id="MobiDB-lite"/>
    </source>
</evidence>